<evidence type="ECO:0000256" key="1">
    <source>
        <dbReference type="SAM" id="Phobius"/>
    </source>
</evidence>
<name>A0A2G5T5L1_9PELO</name>
<keyword evidence="1" id="KW-1133">Transmembrane helix</keyword>
<feature type="transmembrane region" description="Helical" evidence="1">
    <location>
        <begin position="21"/>
        <end position="42"/>
    </location>
</feature>
<protein>
    <submittedName>
        <fullName evidence="2">Uncharacterized protein</fullName>
    </submittedName>
</protein>
<dbReference type="Proteomes" id="UP000230233">
    <property type="component" value="Chromosome V"/>
</dbReference>
<keyword evidence="1" id="KW-0812">Transmembrane</keyword>
<proteinExistence type="predicted"/>
<reference evidence="3" key="1">
    <citation type="submission" date="2017-10" db="EMBL/GenBank/DDBJ databases">
        <title>Rapid genome shrinkage in a self-fertile nematode reveals novel sperm competition proteins.</title>
        <authorList>
            <person name="Yin D."/>
            <person name="Schwarz E.M."/>
            <person name="Thomas C.G."/>
            <person name="Felde R.L."/>
            <person name="Korf I.F."/>
            <person name="Cutter A.D."/>
            <person name="Schartner C.M."/>
            <person name="Ralston E.J."/>
            <person name="Meyer B.J."/>
            <person name="Haag E.S."/>
        </authorList>
    </citation>
    <scope>NUCLEOTIDE SEQUENCE [LARGE SCALE GENOMIC DNA]</scope>
    <source>
        <strain evidence="3">JU1422</strain>
    </source>
</reference>
<sequence>MATIIFEVLRANLAFQGMLFLGIRGFRVLSLFPFGIFNYFLLVSPDFADCFNILRDVSAFDGQVHVDFQFRELALLHPYS</sequence>
<dbReference type="EMBL" id="PDUG01000005">
    <property type="protein sequence ID" value="PIC22376.1"/>
    <property type="molecule type" value="Genomic_DNA"/>
</dbReference>
<comment type="caution">
    <text evidence="2">The sequence shown here is derived from an EMBL/GenBank/DDBJ whole genome shotgun (WGS) entry which is preliminary data.</text>
</comment>
<gene>
    <name evidence="2" type="primary">Cnig_chr_V.g16458</name>
    <name evidence="2" type="ORF">B9Z55_016458</name>
</gene>
<dbReference type="AlphaFoldDB" id="A0A2G5T5L1"/>
<accession>A0A2G5T5L1</accession>
<evidence type="ECO:0000313" key="2">
    <source>
        <dbReference type="EMBL" id="PIC22376.1"/>
    </source>
</evidence>
<organism evidence="2 3">
    <name type="scientific">Caenorhabditis nigoni</name>
    <dbReference type="NCBI Taxonomy" id="1611254"/>
    <lineage>
        <taxon>Eukaryota</taxon>
        <taxon>Metazoa</taxon>
        <taxon>Ecdysozoa</taxon>
        <taxon>Nematoda</taxon>
        <taxon>Chromadorea</taxon>
        <taxon>Rhabditida</taxon>
        <taxon>Rhabditina</taxon>
        <taxon>Rhabditomorpha</taxon>
        <taxon>Rhabditoidea</taxon>
        <taxon>Rhabditidae</taxon>
        <taxon>Peloderinae</taxon>
        <taxon>Caenorhabditis</taxon>
    </lineage>
</organism>
<evidence type="ECO:0000313" key="3">
    <source>
        <dbReference type="Proteomes" id="UP000230233"/>
    </source>
</evidence>
<keyword evidence="3" id="KW-1185">Reference proteome</keyword>
<keyword evidence="1" id="KW-0472">Membrane</keyword>